<gene>
    <name evidence="1" type="ORF">CCE01nite_18200</name>
</gene>
<dbReference type="Gene3D" id="2.30.110.10">
    <property type="entry name" value="Electron Transport, Fmn-binding Protein, Chain A"/>
    <property type="match status" value="1"/>
</dbReference>
<keyword evidence="2" id="KW-1185">Reference proteome</keyword>
<comment type="caution">
    <text evidence="1">The sequence shown here is derived from an EMBL/GenBank/DDBJ whole genome shotgun (WGS) entry which is preliminary data.</text>
</comment>
<reference evidence="1" key="1">
    <citation type="submission" date="2019-06" db="EMBL/GenBank/DDBJ databases">
        <title>Whole genome shotgun sequence of Cellulomonas cellasea NBRC 3753.</title>
        <authorList>
            <person name="Hosoyama A."/>
            <person name="Uohara A."/>
            <person name="Ohji S."/>
            <person name="Ichikawa N."/>
        </authorList>
    </citation>
    <scope>NUCLEOTIDE SEQUENCE [LARGE SCALE GENOMIC DNA]</scope>
    <source>
        <strain evidence="1">NBRC 3753</strain>
    </source>
</reference>
<dbReference type="EMBL" id="BJLR01000017">
    <property type="protein sequence ID" value="GEA87871.1"/>
    <property type="molecule type" value="Genomic_DNA"/>
</dbReference>
<evidence type="ECO:0000313" key="2">
    <source>
        <dbReference type="Proteomes" id="UP000317046"/>
    </source>
</evidence>
<sequence>MPIPMWVTRVNRRVTNPLMMALSDDVPPLATLHHVGRRTGRRHRTPILAFPTARGFVVALTYGPDVQWLRNLEAGEARLVRRRVVYRLTDPVRLHGDTGARLVPAWTRAALRALQVDEFVELHAKMLRSSTSH</sequence>
<dbReference type="RefSeq" id="WP_141372212.1">
    <property type="nucleotide sequence ID" value="NZ_BJLR01000017.1"/>
</dbReference>
<protein>
    <submittedName>
        <fullName evidence="1">Peptidase</fullName>
    </submittedName>
</protein>
<evidence type="ECO:0000313" key="1">
    <source>
        <dbReference type="EMBL" id="GEA87871.1"/>
    </source>
</evidence>
<accession>A0A4Y3KTV5</accession>
<dbReference type="Proteomes" id="UP000317046">
    <property type="component" value="Unassembled WGS sequence"/>
</dbReference>
<dbReference type="AlphaFoldDB" id="A0A4Y3KTV5"/>
<dbReference type="InterPro" id="IPR012349">
    <property type="entry name" value="Split_barrel_FMN-bd"/>
</dbReference>
<proteinExistence type="predicted"/>
<organism evidence="1 2">
    <name type="scientific">Cellulomonas cellasea</name>
    <dbReference type="NCBI Taxonomy" id="43670"/>
    <lineage>
        <taxon>Bacteria</taxon>
        <taxon>Bacillati</taxon>
        <taxon>Actinomycetota</taxon>
        <taxon>Actinomycetes</taxon>
        <taxon>Micrococcales</taxon>
        <taxon>Cellulomonadaceae</taxon>
        <taxon>Cellulomonas</taxon>
    </lineage>
</organism>
<name>A0A4Y3KTV5_9CELL</name>